<evidence type="ECO:0000259" key="6">
    <source>
        <dbReference type="PROSITE" id="PS51821"/>
    </source>
</evidence>
<feature type="compositionally biased region" description="Polar residues" evidence="5">
    <location>
        <begin position="207"/>
        <end position="223"/>
    </location>
</feature>
<feature type="compositionally biased region" description="Polar residues" evidence="5">
    <location>
        <begin position="442"/>
        <end position="459"/>
    </location>
</feature>
<evidence type="ECO:0000256" key="1">
    <source>
        <dbReference type="ARBA" id="ARBA00004123"/>
    </source>
</evidence>
<evidence type="ECO:0000256" key="2">
    <source>
        <dbReference type="ARBA" id="ARBA00023015"/>
    </source>
</evidence>
<proteinExistence type="predicted"/>
<evidence type="ECO:0000313" key="8">
    <source>
        <dbReference type="Proteomes" id="UP000646827"/>
    </source>
</evidence>
<feature type="domain" description="Velvet" evidence="6">
    <location>
        <begin position="22"/>
        <end position="191"/>
    </location>
</feature>
<evidence type="ECO:0000256" key="3">
    <source>
        <dbReference type="ARBA" id="ARBA00023163"/>
    </source>
</evidence>
<gene>
    <name evidence="7" type="ORF">INT45_001129</name>
</gene>
<evidence type="ECO:0000313" key="7">
    <source>
        <dbReference type="EMBL" id="KAG2219797.1"/>
    </source>
</evidence>
<evidence type="ECO:0000256" key="4">
    <source>
        <dbReference type="ARBA" id="ARBA00023242"/>
    </source>
</evidence>
<organism evidence="7 8">
    <name type="scientific">Circinella minor</name>
    <dbReference type="NCBI Taxonomy" id="1195481"/>
    <lineage>
        <taxon>Eukaryota</taxon>
        <taxon>Fungi</taxon>
        <taxon>Fungi incertae sedis</taxon>
        <taxon>Mucoromycota</taxon>
        <taxon>Mucoromycotina</taxon>
        <taxon>Mucoromycetes</taxon>
        <taxon>Mucorales</taxon>
        <taxon>Lichtheimiaceae</taxon>
        <taxon>Circinella</taxon>
    </lineage>
</organism>
<dbReference type="PANTHER" id="PTHR33572">
    <property type="entry name" value="SPORE DEVELOPMENT REGULATOR VOSA"/>
    <property type="match status" value="1"/>
</dbReference>
<dbReference type="PANTHER" id="PTHR33572:SF18">
    <property type="entry name" value="SPORE DEVELOPMENT REGULATOR VOSA"/>
    <property type="match status" value="1"/>
</dbReference>
<keyword evidence="2" id="KW-0805">Transcription regulation</keyword>
<dbReference type="InterPro" id="IPR038491">
    <property type="entry name" value="Velvet_dom_sf"/>
</dbReference>
<dbReference type="PROSITE" id="PS51821">
    <property type="entry name" value="VELVET"/>
    <property type="match status" value="1"/>
</dbReference>
<keyword evidence="4" id="KW-0539">Nucleus</keyword>
<keyword evidence="3" id="KW-0804">Transcription</keyword>
<dbReference type="EMBL" id="JAEPRB010000163">
    <property type="protein sequence ID" value="KAG2219797.1"/>
    <property type="molecule type" value="Genomic_DNA"/>
</dbReference>
<dbReference type="GO" id="GO:0005634">
    <property type="term" value="C:nucleus"/>
    <property type="evidence" value="ECO:0007669"/>
    <property type="project" value="UniProtKB-SubCell"/>
</dbReference>
<feature type="region of interest" description="Disordered" evidence="5">
    <location>
        <begin position="197"/>
        <end position="232"/>
    </location>
</feature>
<comment type="subcellular location">
    <subcellularLocation>
        <location evidence="1">Nucleus</location>
    </subcellularLocation>
</comment>
<name>A0A8H7RYT9_9FUNG</name>
<feature type="region of interest" description="Disordered" evidence="5">
    <location>
        <begin position="434"/>
        <end position="459"/>
    </location>
</feature>
<dbReference type="AlphaFoldDB" id="A0A8H7RYT9"/>
<comment type="caution">
    <text evidence="7">The sequence shown here is derived from an EMBL/GenBank/DDBJ whole genome shotgun (WGS) entry which is preliminary data.</text>
</comment>
<dbReference type="InterPro" id="IPR037525">
    <property type="entry name" value="Velvet_dom"/>
</dbReference>
<dbReference type="Gene3D" id="2.60.40.3960">
    <property type="entry name" value="Velvet domain"/>
    <property type="match status" value="1"/>
</dbReference>
<accession>A0A8H7RYT9</accession>
<protein>
    <recommendedName>
        <fullName evidence="6">Velvet domain-containing protein</fullName>
    </recommendedName>
</protein>
<dbReference type="Proteomes" id="UP000646827">
    <property type="component" value="Unassembled WGS sequence"/>
</dbReference>
<dbReference type="OrthoDB" id="5599552at2759"/>
<reference evidence="7 8" key="1">
    <citation type="submission" date="2020-12" db="EMBL/GenBank/DDBJ databases">
        <title>Metabolic potential, ecology and presence of endohyphal bacteria is reflected in genomic diversity of Mucoromycotina.</title>
        <authorList>
            <person name="Muszewska A."/>
            <person name="Okrasinska A."/>
            <person name="Steczkiewicz K."/>
            <person name="Drgas O."/>
            <person name="Orlowska M."/>
            <person name="Perlinska-Lenart U."/>
            <person name="Aleksandrzak-Piekarczyk T."/>
            <person name="Szatraj K."/>
            <person name="Zielenkiewicz U."/>
            <person name="Pilsyk S."/>
            <person name="Malc E."/>
            <person name="Mieczkowski P."/>
            <person name="Kruszewska J.S."/>
            <person name="Biernat P."/>
            <person name="Pawlowska J."/>
        </authorList>
    </citation>
    <scope>NUCLEOTIDE SEQUENCE [LARGE SCALE GENOMIC DNA]</scope>
    <source>
        <strain evidence="7 8">CBS 142.35</strain>
    </source>
</reference>
<sequence>MSTRNSTLHNYEYIAACSHIPTFPSRFSLAIRQQPVQTRQSTTSERDRRPVDPPPILQIKLVDATLRETQDFLQNPYFFMGASLVRAESSDKNNTCLSGLAGQTVSSMYKLKDYDNNDGGFFVFGDLSVRIEGRYRLRFTLFEITTQGAINLKSIYSDTFSVYSAKTFPGMLESTFLSRTFSDQGVRLRIRKEHRVQMAGSRKRKISTAQDDNDTVSSENSSVGRREKSSYNISPNATTSVAWYWPPSNSLSQQQQQRPPPPMVSIHLQQHHYYPHHPYVSNKVNISPPDYHPHISSSPPFSASSINKSSRRLTMDMTSLASFQNSFTRRSRSVSFHHNATLPLNDQKHTAEQYNGISITPQSGGIRLPPIRNIISTGDPNHNNKDIGEVDAAVAMIQLASSPQQQLSSQTTATTALTNTRAMVIHPSAHQHKHYYHHHYHSTTNPSSRKTQTKKSTVW</sequence>
<dbReference type="InterPro" id="IPR021740">
    <property type="entry name" value="Velvet"/>
</dbReference>
<keyword evidence="8" id="KW-1185">Reference proteome</keyword>
<evidence type="ECO:0000256" key="5">
    <source>
        <dbReference type="SAM" id="MobiDB-lite"/>
    </source>
</evidence>
<dbReference type="Pfam" id="PF11754">
    <property type="entry name" value="Velvet"/>
    <property type="match status" value="1"/>
</dbReference>